<reference evidence="1" key="2">
    <citation type="journal article" date="2023" name="IMA Fungus">
        <title>Comparative genomic study of the Penicillium genus elucidates a diverse pangenome and 15 lateral gene transfer events.</title>
        <authorList>
            <person name="Petersen C."/>
            <person name="Sorensen T."/>
            <person name="Nielsen M.R."/>
            <person name="Sondergaard T.E."/>
            <person name="Sorensen J.L."/>
            <person name="Fitzpatrick D.A."/>
            <person name="Frisvad J.C."/>
            <person name="Nielsen K.L."/>
        </authorList>
    </citation>
    <scope>NUCLEOTIDE SEQUENCE</scope>
    <source>
        <strain evidence="1">IBT 29677</strain>
    </source>
</reference>
<sequence length="219" mass="23927">MSKRGPAGVVIWPCPRHSPLARLINLLAAPPPNASAHASGQSRSITPGIVCALNILINYPFRSSPGLKVQFQDFRYYIASHLIIIQSDIDLIIAPHLVYKNLFGNQKQVHGMIQPEGYSVSPSACSAFGEALLDTTLAELDLLAWDQIPAFPDIAPSYDVPKTNLTWNPGNQVPIFQNTTEGPIASKENPSYHQLQRKTKYVAISSFESSALYGADKNS</sequence>
<name>A0A9X0B8H2_9EURO</name>
<dbReference type="RefSeq" id="XP_056487651.1">
    <property type="nucleotide sequence ID" value="XM_056632100.1"/>
</dbReference>
<protein>
    <submittedName>
        <fullName evidence="1">Uncharacterized protein</fullName>
    </submittedName>
</protein>
<evidence type="ECO:0000313" key="1">
    <source>
        <dbReference type="EMBL" id="KAJ5391973.1"/>
    </source>
</evidence>
<reference evidence="1" key="1">
    <citation type="submission" date="2022-12" db="EMBL/GenBank/DDBJ databases">
        <authorList>
            <person name="Petersen C."/>
        </authorList>
    </citation>
    <scope>NUCLEOTIDE SEQUENCE</scope>
    <source>
        <strain evidence="1">IBT 29677</strain>
    </source>
</reference>
<organism evidence="1 2">
    <name type="scientific">Penicillium cosmopolitanum</name>
    <dbReference type="NCBI Taxonomy" id="1131564"/>
    <lineage>
        <taxon>Eukaryota</taxon>
        <taxon>Fungi</taxon>
        <taxon>Dikarya</taxon>
        <taxon>Ascomycota</taxon>
        <taxon>Pezizomycotina</taxon>
        <taxon>Eurotiomycetes</taxon>
        <taxon>Eurotiomycetidae</taxon>
        <taxon>Eurotiales</taxon>
        <taxon>Aspergillaceae</taxon>
        <taxon>Penicillium</taxon>
    </lineage>
</organism>
<dbReference type="GeneID" id="81371080"/>
<gene>
    <name evidence="1" type="ORF">N7509_007463</name>
</gene>
<proteinExistence type="predicted"/>
<dbReference type="Proteomes" id="UP001147747">
    <property type="component" value="Unassembled WGS sequence"/>
</dbReference>
<evidence type="ECO:0000313" key="2">
    <source>
        <dbReference type="Proteomes" id="UP001147747"/>
    </source>
</evidence>
<comment type="caution">
    <text evidence="1">The sequence shown here is derived from an EMBL/GenBank/DDBJ whole genome shotgun (WGS) entry which is preliminary data.</text>
</comment>
<dbReference type="EMBL" id="JAPZBU010000008">
    <property type="protein sequence ID" value="KAJ5391973.1"/>
    <property type="molecule type" value="Genomic_DNA"/>
</dbReference>
<dbReference type="AlphaFoldDB" id="A0A9X0B8H2"/>
<accession>A0A9X0B8H2</accession>
<keyword evidence="2" id="KW-1185">Reference proteome</keyword>